<evidence type="ECO:0000256" key="1">
    <source>
        <dbReference type="SAM" id="SignalP"/>
    </source>
</evidence>
<sequence length="138" mass="15612">MKRAVVGVLAVGLFLTGVGSAVADSWRPIQDATTVGAVFEDAEYRFNPPERNHGSFEWRGSLRDDSDGDGHNVYLQVRVEGLAWARYNGKQRQSVRLHNANWVGAQRYISKAELRVCRNRGSLHPDNCSHIRKFFVNR</sequence>
<keyword evidence="3" id="KW-1185">Reference proteome</keyword>
<dbReference type="Proteomes" id="UP001243364">
    <property type="component" value="Unassembled WGS sequence"/>
</dbReference>
<evidence type="ECO:0000313" key="3">
    <source>
        <dbReference type="Proteomes" id="UP001243364"/>
    </source>
</evidence>
<evidence type="ECO:0000313" key="2">
    <source>
        <dbReference type="EMBL" id="MDQ0683735.1"/>
    </source>
</evidence>
<reference evidence="2 3" key="1">
    <citation type="submission" date="2023-07" db="EMBL/GenBank/DDBJ databases">
        <title>Comparative genomics of wheat-associated soil bacteria to identify genetic determinants of phenazine resistance.</title>
        <authorList>
            <person name="Mouncey N."/>
        </authorList>
    </citation>
    <scope>NUCLEOTIDE SEQUENCE [LARGE SCALE GENOMIC DNA]</scope>
    <source>
        <strain evidence="2 3">W4I19-2</strain>
    </source>
</reference>
<name>A0ABU0PZ98_STRAH</name>
<feature type="chain" id="PRO_5045803122" description="Secreted protein" evidence="1">
    <location>
        <begin position="24"/>
        <end position="138"/>
    </location>
</feature>
<gene>
    <name evidence="2" type="ORF">QFZ56_002698</name>
</gene>
<keyword evidence="1" id="KW-0732">Signal</keyword>
<dbReference type="EMBL" id="JAUSYA010000001">
    <property type="protein sequence ID" value="MDQ0683735.1"/>
    <property type="molecule type" value="Genomic_DNA"/>
</dbReference>
<feature type="signal peptide" evidence="1">
    <location>
        <begin position="1"/>
        <end position="23"/>
    </location>
</feature>
<evidence type="ECO:0008006" key="4">
    <source>
        <dbReference type="Google" id="ProtNLM"/>
    </source>
</evidence>
<organism evidence="2 3">
    <name type="scientific">Streptomyces achromogenes</name>
    <dbReference type="NCBI Taxonomy" id="67255"/>
    <lineage>
        <taxon>Bacteria</taxon>
        <taxon>Bacillati</taxon>
        <taxon>Actinomycetota</taxon>
        <taxon>Actinomycetes</taxon>
        <taxon>Kitasatosporales</taxon>
        <taxon>Streptomycetaceae</taxon>
        <taxon>Streptomyces</taxon>
    </lineage>
</organism>
<dbReference type="RefSeq" id="WP_307042769.1">
    <property type="nucleotide sequence ID" value="NZ_JAUSYA010000001.1"/>
</dbReference>
<proteinExistence type="predicted"/>
<comment type="caution">
    <text evidence="2">The sequence shown here is derived from an EMBL/GenBank/DDBJ whole genome shotgun (WGS) entry which is preliminary data.</text>
</comment>
<accession>A0ABU0PZ98</accession>
<protein>
    <recommendedName>
        <fullName evidence="4">Secreted protein</fullName>
    </recommendedName>
</protein>